<name>A0ABN7SVF1_OIKDI</name>
<comment type="similarity">
    <text evidence="2 6">Belongs to the BI1 family.</text>
</comment>
<reference evidence="7 8" key="1">
    <citation type="submission" date="2021-04" db="EMBL/GenBank/DDBJ databases">
        <authorList>
            <person name="Bliznina A."/>
        </authorList>
    </citation>
    <scope>NUCLEOTIDE SEQUENCE [LARGE SCALE GENOMIC DNA]</scope>
</reference>
<protein>
    <submittedName>
        <fullName evidence="7">Oidioi.mRNA.OKI2018_I69.chr1.g3295.t1.cds</fullName>
    </submittedName>
</protein>
<keyword evidence="8" id="KW-1185">Reference proteome</keyword>
<dbReference type="PANTHER" id="PTHR23291:SF32">
    <property type="entry name" value="BAX INHIBITOR 1"/>
    <property type="match status" value="1"/>
</dbReference>
<feature type="transmembrane region" description="Helical" evidence="6">
    <location>
        <begin position="140"/>
        <end position="163"/>
    </location>
</feature>
<gene>
    <name evidence="7" type="ORF">OKIOD_LOCUS12060</name>
</gene>
<evidence type="ECO:0000256" key="1">
    <source>
        <dbReference type="ARBA" id="ARBA00004141"/>
    </source>
</evidence>
<comment type="subcellular location">
    <subcellularLocation>
        <location evidence="1">Membrane</location>
        <topology evidence="1">Multi-pass membrane protein</topology>
    </subcellularLocation>
</comment>
<comment type="caution">
    <text evidence="6">Lacks conserved residue(s) required for the propagation of feature annotation.</text>
</comment>
<evidence type="ECO:0000313" key="8">
    <source>
        <dbReference type="Proteomes" id="UP001158576"/>
    </source>
</evidence>
<evidence type="ECO:0000313" key="7">
    <source>
        <dbReference type="EMBL" id="CAG5107387.1"/>
    </source>
</evidence>
<dbReference type="InterPro" id="IPR006214">
    <property type="entry name" value="Bax_inhibitor_1-related"/>
</dbReference>
<dbReference type="Proteomes" id="UP001158576">
    <property type="component" value="Chromosome 1"/>
</dbReference>
<keyword evidence="3 6" id="KW-0812">Transmembrane</keyword>
<dbReference type="PANTHER" id="PTHR23291">
    <property type="entry name" value="BAX INHIBITOR-RELATED"/>
    <property type="match status" value="1"/>
</dbReference>
<evidence type="ECO:0000256" key="5">
    <source>
        <dbReference type="ARBA" id="ARBA00023136"/>
    </source>
</evidence>
<accession>A0ABN7SVF1</accession>
<evidence type="ECO:0000256" key="3">
    <source>
        <dbReference type="ARBA" id="ARBA00022692"/>
    </source>
</evidence>
<proteinExistence type="inferred from homology"/>
<dbReference type="EMBL" id="OU015566">
    <property type="protein sequence ID" value="CAG5107387.1"/>
    <property type="molecule type" value="Genomic_DNA"/>
</dbReference>
<evidence type="ECO:0000256" key="6">
    <source>
        <dbReference type="RuleBase" id="RU004379"/>
    </source>
</evidence>
<organism evidence="7 8">
    <name type="scientific">Oikopleura dioica</name>
    <name type="common">Tunicate</name>
    <dbReference type="NCBI Taxonomy" id="34765"/>
    <lineage>
        <taxon>Eukaryota</taxon>
        <taxon>Metazoa</taxon>
        <taxon>Chordata</taxon>
        <taxon>Tunicata</taxon>
        <taxon>Appendicularia</taxon>
        <taxon>Copelata</taxon>
        <taxon>Oikopleuridae</taxon>
        <taxon>Oikopleura</taxon>
    </lineage>
</organism>
<dbReference type="Pfam" id="PF01027">
    <property type="entry name" value="Bax1-I"/>
    <property type="match status" value="1"/>
</dbReference>
<keyword evidence="5 6" id="KW-0472">Membrane</keyword>
<keyword evidence="4 6" id="KW-1133">Transmembrane helix</keyword>
<evidence type="ECO:0000256" key="2">
    <source>
        <dbReference type="ARBA" id="ARBA00010350"/>
    </source>
</evidence>
<sequence>MMDFMNRAQPSMEKIFTMSHLRSDTRQHLKKVYSALTLTLLAAAGGSILAHIVPILANVWINMLGSMYLIYNIATNKTSQKDRLVKLMAFGVLSGAGLRPLLEFSTRINPALVPTALSLTASVFIAFSLCALLTQQRSMLYLGSMLSSCLLSMAVISLMNLFIGSTGVQDMLLYGGVCVMSGFVCYDTQLIVARYEAGDRDFIHHSLDLFIDFVSLFRKILIILSKKENEKERKRRRD</sequence>
<evidence type="ECO:0000256" key="4">
    <source>
        <dbReference type="ARBA" id="ARBA00022989"/>
    </source>
</evidence>
<feature type="transmembrane region" description="Helical" evidence="6">
    <location>
        <begin position="108"/>
        <end position="133"/>
    </location>
</feature>